<feature type="signal peptide" evidence="2">
    <location>
        <begin position="1"/>
        <end position="26"/>
    </location>
</feature>
<organism evidence="3 4">
    <name type="scientific">Imperialibacter roseus</name>
    <dbReference type="NCBI Taxonomy" id="1324217"/>
    <lineage>
        <taxon>Bacteria</taxon>
        <taxon>Pseudomonadati</taxon>
        <taxon>Bacteroidota</taxon>
        <taxon>Cytophagia</taxon>
        <taxon>Cytophagales</taxon>
        <taxon>Flammeovirgaceae</taxon>
        <taxon>Imperialibacter</taxon>
    </lineage>
</organism>
<evidence type="ECO:0000313" key="3">
    <source>
        <dbReference type="EMBL" id="WOK08729.1"/>
    </source>
</evidence>
<dbReference type="EMBL" id="CP136051">
    <property type="protein sequence ID" value="WOK08729.1"/>
    <property type="molecule type" value="Genomic_DNA"/>
</dbReference>
<keyword evidence="2" id="KW-0732">Signal</keyword>
<dbReference type="Proteomes" id="UP001302349">
    <property type="component" value="Chromosome"/>
</dbReference>
<accession>A0ABZ0IX66</accession>
<reference evidence="3 4" key="1">
    <citation type="journal article" date="2023" name="Microbiol. Resour. Announc.">
        <title>Complete Genome Sequence of Imperialibacter roseus strain P4T.</title>
        <authorList>
            <person name="Tizabi D.R."/>
            <person name="Bachvaroff T."/>
            <person name="Hill R.T."/>
        </authorList>
    </citation>
    <scope>NUCLEOTIDE SEQUENCE [LARGE SCALE GENOMIC DNA]</scope>
    <source>
        <strain evidence="3 4">P4T</strain>
    </source>
</reference>
<proteinExistence type="predicted"/>
<keyword evidence="4" id="KW-1185">Reference proteome</keyword>
<sequence length="257" mass="27511">MLKLQLKGAVALALLCFLNSPTEAQAILNKVKSAAKNKAANAIFGDNDTPSTPSASEGDERSGRPMNNTSGGLITTPPDVGKSIATAESSFSDKKYGEARYALQQAIVGIEMEMGNKVMESLPKKVAGIDFVKESDKVTSTGMAFVGLTIFREYYNDDKAVDITVANNSALLMSANMYLTNPAYTSGQENIKSVTVQGFRGVMEFSEYDGYKLSVPLGQTSIAIMKMVNFPDESTALKVSDAFDLAGIQKQLGDKIN</sequence>
<evidence type="ECO:0000313" key="4">
    <source>
        <dbReference type="Proteomes" id="UP001302349"/>
    </source>
</evidence>
<name>A0ABZ0IX66_9BACT</name>
<feature type="chain" id="PRO_5047235346" evidence="2">
    <location>
        <begin position="27"/>
        <end position="257"/>
    </location>
</feature>
<evidence type="ECO:0000256" key="2">
    <source>
        <dbReference type="SAM" id="SignalP"/>
    </source>
</evidence>
<protein>
    <submittedName>
        <fullName evidence="3">Uncharacterized protein</fullName>
    </submittedName>
</protein>
<evidence type="ECO:0000256" key="1">
    <source>
        <dbReference type="SAM" id="MobiDB-lite"/>
    </source>
</evidence>
<gene>
    <name evidence="3" type="ORF">RT717_08780</name>
</gene>
<feature type="region of interest" description="Disordered" evidence="1">
    <location>
        <begin position="42"/>
        <end position="79"/>
    </location>
</feature>
<dbReference type="RefSeq" id="WP_317491362.1">
    <property type="nucleotide sequence ID" value="NZ_CP136051.1"/>
</dbReference>